<reference evidence="4" key="1">
    <citation type="journal article" date="2019" name="Int. J. Syst. Evol. Microbiol.">
        <title>The Global Catalogue of Microorganisms (GCM) 10K type strain sequencing project: providing services to taxonomists for standard genome sequencing and annotation.</title>
        <authorList>
            <consortium name="The Broad Institute Genomics Platform"/>
            <consortium name="The Broad Institute Genome Sequencing Center for Infectious Disease"/>
            <person name="Wu L."/>
            <person name="Ma J."/>
        </authorList>
    </citation>
    <scope>NUCLEOTIDE SEQUENCE [LARGE SCALE GENOMIC DNA]</scope>
    <source>
        <strain evidence="4">JCM 16540</strain>
    </source>
</reference>
<evidence type="ECO:0000313" key="4">
    <source>
        <dbReference type="Proteomes" id="UP001500767"/>
    </source>
</evidence>
<keyword evidence="1" id="KW-0472">Membrane</keyword>
<comment type="caution">
    <text evidence="3">The sequence shown here is derived from an EMBL/GenBank/DDBJ whole genome shotgun (WGS) entry which is preliminary data.</text>
</comment>
<keyword evidence="1" id="KW-0812">Transmembrane</keyword>
<feature type="domain" description="DUF6286" evidence="2">
    <location>
        <begin position="78"/>
        <end position="186"/>
    </location>
</feature>
<gene>
    <name evidence="3" type="ORF">GCM10022197_07580</name>
</gene>
<dbReference type="RefSeq" id="WP_204912169.1">
    <property type="nucleotide sequence ID" value="NZ_BAAAYR010000001.1"/>
</dbReference>
<accession>A0ABP6WTB5</accession>
<feature type="transmembrane region" description="Helical" evidence="1">
    <location>
        <begin position="21"/>
        <end position="44"/>
    </location>
</feature>
<dbReference type="EMBL" id="BAAAYR010000001">
    <property type="protein sequence ID" value="GAA3554905.1"/>
    <property type="molecule type" value="Genomic_DNA"/>
</dbReference>
<dbReference type="Proteomes" id="UP001500767">
    <property type="component" value="Unassembled WGS sequence"/>
</dbReference>
<organism evidence="3 4">
    <name type="scientific">Microlunatus spumicola</name>
    <dbReference type="NCBI Taxonomy" id="81499"/>
    <lineage>
        <taxon>Bacteria</taxon>
        <taxon>Bacillati</taxon>
        <taxon>Actinomycetota</taxon>
        <taxon>Actinomycetes</taxon>
        <taxon>Propionibacteriales</taxon>
        <taxon>Propionibacteriaceae</taxon>
        <taxon>Microlunatus</taxon>
    </lineage>
</organism>
<evidence type="ECO:0000313" key="3">
    <source>
        <dbReference type="EMBL" id="GAA3554905.1"/>
    </source>
</evidence>
<feature type="transmembrane region" description="Helical" evidence="1">
    <location>
        <begin position="64"/>
        <end position="88"/>
    </location>
</feature>
<proteinExistence type="predicted"/>
<dbReference type="Pfam" id="PF19803">
    <property type="entry name" value="DUF6286"/>
    <property type="match status" value="1"/>
</dbReference>
<keyword evidence="4" id="KW-1185">Reference proteome</keyword>
<sequence>MSRTDARSRRLRRRSSRTVPATVVALVLLALGVLTAIAAIARLVTGSWDGRVTGVTGAVTGLTWGSTAVVAAAVVALLLGLVLLVAGLKPGAYRSAHLSGPSGAGIEQTDYVITNGAIARLAAGQADLVDGVDKVSASADGRRVHLRITTSSEQTTQIRDRVISGVTDALTATGLDPAPRVTAAVRTKEL</sequence>
<name>A0ABP6WTB5_9ACTN</name>
<evidence type="ECO:0000259" key="2">
    <source>
        <dbReference type="Pfam" id="PF19803"/>
    </source>
</evidence>
<dbReference type="InterPro" id="IPR046253">
    <property type="entry name" value="DUF6286"/>
</dbReference>
<protein>
    <recommendedName>
        <fullName evidence="2">DUF6286 domain-containing protein</fullName>
    </recommendedName>
</protein>
<evidence type="ECO:0000256" key="1">
    <source>
        <dbReference type="SAM" id="Phobius"/>
    </source>
</evidence>
<keyword evidence="1" id="KW-1133">Transmembrane helix</keyword>